<organism evidence="2 3">
    <name type="scientific">Actinomarinicola tropica</name>
    <dbReference type="NCBI Taxonomy" id="2789776"/>
    <lineage>
        <taxon>Bacteria</taxon>
        <taxon>Bacillati</taxon>
        <taxon>Actinomycetota</taxon>
        <taxon>Acidimicrobiia</taxon>
        <taxon>Acidimicrobiales</taxon>
        <taxon>Iamiaceae</taxon>
        <taxon>Actinomarinicola</taxon>
    </lineage>
</organism>
<proteinExistence type="predicted"/>
<dbReference type="AlphaFoldDB" id="A0A5Q2RNN2"/>
<dbReference type="Proteomes" id="UP000334019">
    <property type="component" value="Chromosome"/>
</dbReference>
<dbReference type="PANTHER" id="PTHR34310:SF8">
    <property type="entry name" value="CONSERVED PROTEIN"/>
    <property type="match status" value="1"/>
</dbReference>
<evidence type="ECO:0000313" key="3">
    <source>
        <dbReference type="Proteomes" id="UP000334019"/>
    </source>
</evidence>
<feature type="domain" description="DUF427" evidence="1">
    <location>
        <begin position="16"/>
        <end position="108"/>
    </location>
</feature>
<dbReference type="EMBL" id="CP045851">
    <property type="protein sequence ID" value="QGG94795.1"/>
    <property type="molecule type" value="Genomic_DNA"/>
</dbReference>
<dbReference type="Gene3D" id="2.170.150.40">
    <property type="entry name" value="Domain of unknown function (DUF427)"/>
    <property type="match status" value="1"/>
</dbReference>
<name>A0A5Q2RNN2_9ACTN</name>
<gene>
    <name evidence="2" type="ORF">GH723_06535</name>
</gene>
<keyword evidence="3" id="KW-1185">Reference proteome</keyword>
<accession>A0A5Q2RNN2</accession>
<dbReference type="RefSeq" id="WP_153758903.1">
    <property type="nucleotide sequence ID" value="NZ_CP045851.1"/>
</dbReference>
<evidence type="ECO:0000259" key="1">
    <source>
        <dbReference type="Pfam" id="PF04248"/>
    </source>
</evidence>
<dbReference type="PANTHER" id="PTHR34310">
    <property type="entry name" value="DUF427 DOMAIN PROTEIN (AFU_ORTHOLOGUE AFUA_3G02220)"/>
    <property type="match status" value="1"/>
</dbReference>
<protein>
    <submittedName>
        <fullName evidence="2">DUF427 domain-containing protein</fullName>
    </submittedName>
</protein>
<sequence>MSSGHTVTIAPADAHVEVRLGDVVLADSRRALRLDETGLPPRYYVPKDDVRMDLLEPTTFHTTCPFKGQASYWSVEVAGTRHDGLAWAYETPIDGATDIAGHLSFYPDRAEVRVDGDAI</sequence>
<dbReference type="InterPro" id="IPR007361">
    <property type="entry name" value="DUF427"/>
</dbReference>
<reference evidence="2 3" key="1">
    <citation type="submission" date="2019-11" db="EMBL/GenBank/DDBJ databases">
        <authorList>
            <person name="He Y."/>
        </authorList>
    </citation>
    <scope>NUCLEOTIDE SEQUENCE [LARGE SCALE GENOMIC DNA]</scope>
    <source>
        <strain evidence="2 3">SCSIO 58843</strain>
    </source>
</reference>
<dbReference type="Pfam" id="PF04248">
    <property type="entry name" value="NTP_transf_9"/>
    <property type="match status" value="1"/>
</dbReference>
<evidence type="ECO:0000313" key="2">
    <source>
        <dbReference type="EMBL" id="QGG94795.1"/>
    </source>
</evidence>
<dbReference type="KEGG" id="atq:GH723_06535"/>
<dbReference type="InterPro" id="IPR038694">
    <property type="entry name" value="DUF427_sf"/>
</dbReference>